<evidence type="ECO:0000313" key="2">
    <source>
        <dbReference type="Proteomes" id="UP000254938"/>
    </source>
</evidence>
<gene>
    <name evidence="1" type="ORF">NCTC9140_06102</name>
</gene>
<reference evidence="1 2" key="1">
    <citation type="submission" date="2018-06" db="EMBL/GenBank/DDBJ databases">
        <authorList>
            <consortium name="Pathogen Informatics"/>
            <person name="Doyle S."/>
        </authorList>
    </citation>
    <scope>NUCLEOTIDE SEQUENCE [LARGE SCALE GENOMIC DNA]</scope>
    <source>
        <strain evidence="1 2">NCTC9140</strain>
    </source>
</reference>
<name>A0A377TXT3_KLEPN</name>
<sequence>MQWHQTLVNRTSFGKLTRQRQTAHVGHFARRHVGRNRNHAYAAELHEVHTGRIVTAQQNKVV</sequence>
<proteinExistence type="predicted"/>
<dbReference type="AlphaFoldDB" id="A0A377TXT3"/>
<protein>
    <submittedName>
        <fullName evidence="1">Uncharacterized protein</fullName>
    </submittedName>
</protein>
<organism evidence="1 2">
    <name type="scientific">Klebsiella pneumoniae</name>
    <dbReference type="NCBI Taxonomy" id="573"/>
    <lineage>
        <taxon>Bacteria</taxon>
        <taxon>Pseudomonadati</taxon>
        <taxon>Pseudomonadota</taxon>
        <taxon>Gammaproteobacteria</taxon>
        <taxon>Enterobacterales</taxon>
        <taxon>Enterobacteriaceae</taxon>
        <taxon>Klebsiella/Raoultella group</taxon>
        <taxon>Klebsiella</taxon>
        <taxon>Klebsiella pneumoniae complex</taxon>
    </lineage>
</organism>
<dbReference type="EMBL" id="UGKQ01000007">
    <property type="protein sequence ID" value="STS84309.1"/>
    <property type="molecule type" value="Genomic_DNA"/>
</dbReference>
<evidence type="ECO:0000313" key="1">
    <source>
        <dbReference type="EMBL" id="STS84309.1"/>
    </source>
</evidence>
<accession>A0A377TXT3</accession>
<dbReference type="Proteomes" id="UP000254938">
    <property type="component" value="Unassembled WGS sequence"/>
</dbReference>